<keyword evidence="1" id="KW-1133">Transmembrane helix</keyword>
<keyword evidence="1" id="KW-0812">Transmembrane</keyword>
<accession>G7VAT7</accession>
<reference evidence="2 3" key="1">
    <citation type="journal article" date="2012" name="J. Bacteriol.">
        <title>Complete genome sequence of strain 1860, a crenarchaeon of the genus pyrobaculum able to grow with various electron acceptors.</title>
        <authorList>
            <person name="Mardanov A.V."/>
            <person name="Gumerov V.M."/>
            <person name="Slobodkina G.B."/>
            <person name="Beletsky A.V."/>
            <person name="Bonch-Osmolovskaya E.A."/>
            <person name="Ravin N.V."/>
            <person name="Skryabin K.G."/>
        </authorList>
    </citation>
    <scope>NUCLEOTIDE SEQUENCE [LARGE SCALE GENOMIC DNA]</scope>
    <source>
        <strain evidence="2 3">1860</strain>
    </source>
</reference>
<feature type="transmembrane region" description="Helical" evidence="1">
    <location>
        <begin position="153"/>
        <end position="180"/>
    </location>
</feature>
<evidence type="ECO:0000256" key="1">
    <source>
        <dbReference type="SAM" id="Phobius"/>
    </source>
</evidence>
<name>G7VAT7_9CREN</name>
<dbReference type="OrthoDB" id="386077at2157"/>
<keyword evidence="1" id="KW-0472">Membrane</keyword>
<feature type="transmembrane region" description="Helical" evidence="1">
    <location>
        <begin position="12"/>
        <end position="38"/>
    </location>
</feature>
<dbReference type="EMBL" id="CP003098">
    <property type="protein sequence ID" value="AET33515.1"/>
    <property type="molecule type" value="Genomic_DNA"/>
</dbReference>
<dbReference type="RefSeq" id="WP_014289340.1">
    <property type="nucleotide sequence ID" value="NC_016645.1"/>
</dbReference>
<sequence length="246" mass="26411">MARPRILGGARLFYLFILATAGVVAVALHTATSAYALLATPTAQHYTAAIQATANRSEVYHGSTIAKRPAAENREGNWTEAASRTATVDICSGGAAPWPFYNDTAKKALCRANVTVVLVNVNYDVKYVNYSNTTSKPAEGGGYVPLGNYVPGLWWVLALWSAVSGMAGVALYIYAVYLSLACEGALCKWRRFKAILPFSAATVAASASLAPLSPLYAALAVPGVWGVWHYYRARRRLAVWLSTILT</sequence>
<dbReference type="eggNOG" id="arCOG06999">
    <property type="taxonomic scope" value="Archaea"/>
</dbReference>
<protein>
    <submittedName>
        <fullName evidence="2">Uncharacterized protein</fullName>
    </submittedName>
</protein>
<feature type="transmembrane region" description="Helical" evidence="1">
    <location>
        <begin position="192"/>
        <end position="209"/>
    </location>
</feature>
<dbReference type="STRING" id="1104324.P186_2123"/>
<dbReference type="GeneID" id="11596613"/>
<evidence type="ECO:0000313" key="2">
    <source>
        <dbReference type="EMBL" id="AET33515.1"/>
    </source>
</evidence>
<evidence type="ECO:0000313" key="3">
    <source>
        <dbReference type="Proteomes" id="UP000005867"/>
    </source>
</evidence>
<gene>
    <name evidence="2" type="ORF">P186_2123</name>
</gene>
<dbReference type="KEGG" id="pyr:P186_2123"/>
<proteinExistence type="predicted"/>
<dbReference type="HOGENOM" id="CLU_1127126_0_0_2"/>
<dbReference type="Proteomes" id="UP000005867">
    <property type="component" value="Chromosome"/>
</dbReference>
<dbReference type="AlphaFoldDB" id="G7VAT7"/>
<keyword evidence="3" id="KW-1185">Reference proteome</keyword>
<dbReference type="BioCyc" id="PSP1104324:GJSN-2073-MONOMER"/>
<organism evidence="2 3">
    <name type="scientific">Pyrobaculum ferrireducens</name>
    <dbReference type="NCBI Taxonomy" id="1104324"/>
    <lineage>
        <taxon>Archaea</taxon>
        <taxon>Thermoproteota</taxon>
        <taxon>Thermoprotei</taxon>
        <taxon>Thermoproteales</taxon>
        <taxon>Thermoproteaceae</taxon>
        <taxon>Pyrobaculum</taxon>
    </lineage>
</organism>